<accession>A0A6H5IWX5</accession>
<keyword evidence="1" id="KW-0238">DNA-binding</keyword>
<evidence type="ECO:0000313" key="4">
    <source>
        <dbReference type="Proteomes" id="UP000479190"/>
    </source>
</evidence>
<evidence type="ECO:0000256" key="2">
    <source>
        <dbReference type="SAM" id="MobiDB-lite"/>
    </source>
</evidence>
<organism evidence="3 4">
    <name type="scientific">Trichogramma brassicae</name>
    <dbReference type="NCBI Taxonomy" id="86971"/>
    <lineage>
        <taxon>Eukaryota</taxon>
        <taxon>Metazoa</taxon>
        <taxon>Ecdysozoa</taxon>
        <taxon>Arthropoda</taxon>
        <taxon>Hexapoda</taxon>
        <taxon>Insecta</taxon>
        <taxon>Pterygota</taxon>
        <taxon>Neoptera</taxon>
        <taxon>Endopterygota</taxon>
        <taxon>Hymenoptera</taxon>
        <taxon>Apocrita</taxon>
        <taxon>Proctotrupomorpha</taxon>
        <taxon>Chalcidoidea</taxon>
        <taxon>Trichogrammatidae</taxon>
        <taxon>Trichogramma</taxon>
    </lineage>
</organism>
<dbReference type="Gene3D" id="1.10.150.130">
    <property type="match status" value="1"/>
</dbReference>
<name>A0A6H5IWX5_9HYME</name>
<dbReference type="GO" id="GO:0071897">
    <property type="term" value="P:DNA biosynthetic process"/>
    <property type="evidence" value="ECO:0007669"/>
    <property type="project" value="UniProtKB-ARBA"/>
</dbReference>
<feature type="compositionally biased region" description="Polar residues" evidence="2">
    <location>
        <begin position="81"/>
        <end position="91"/>
    </location>
</feature>
<protein>
    <submittedName>
        <fullName evidence="3">Uncharacterized protein</fullName>
    </submittedName>
</protein>
<dbReference type="PANTHER" id="PTHR35617">
    <property type="entry name" value="PHAGE_INTEGRASE DOMAIN-CONTAINING PROTEIN"/>
    <property type="match status" value="1"/>
</dbReference>
<dbReference type="AlphaFoldDB" id="A0A6H5IWX5"/>
<dbReference type="OrthoDB" id="7699712at2759"/>
<feature type="compositionally biased region" description="Low complexity" evidence="2">
    <location>
        <begin position="62"/>
        <end position="71"/>
    </location>
</feature>
<reference evidence="3 4" key="1">
    <citation type="submission" date="2020-02" db="EMBL/GenBank/DDBJ databases">
        <authorList>
            <person name="Ferguson B K."/>
        </authorList>
    </citation>
    <scope>NUCLEOTIDE SEQUENCE [LARGE SCALE GENOMIC DNA]</scope>
</reference>
<dbReference type="Proteomes" id="UP000479190">
    <property type="component" value="Unassembled WGS sequence"/>
</dbReference>
<sequence length="531" mass="60200">MASVNSALKDTLAAAESDKLLFSSDLSEKLKQSKLINQDVQSLAKKTPAPNSKKGPLQLYNKRSSTTTSHSSGHKRSSTSNPKSKQGNSTYPRERNKYKYSRKENYSKKRLILNLKNFNESVEPTHFKMESHKTVVSLLQRGSFMASIDIKDAFYAVPSGTSSVMATTYPGCCKIISQALKIQGVPEKAVVITKASLTSSTIRSYDAALKKWWSFNQADESRIFSPDVSNILSFLKSEFDKGLSYSSLNTTRSAISLVLDEEITNNKHVKRFFRGIYKLRPARPKYASTWDPNIVLNYLHSLEDNEDLPLNTLSKKLTVLLALTTGHRMQTFGSIEIKNIKTFKDKVEIRILIRLRHQKRKIMKKVLFEKKLTPRFSSKATSRPSCKTSYILCAKNKPIESNDNEIIRGIEEAVFENTPTCDDFQSTTDAIQPLSKESYGKFSNKGEIAEKRYKYRDAETSAYYCLLLVLQPPTSASALSFSLQVALAEVLHQTRYNEFNNLNKRRIIILLFMKYKVVLTAKDKETCILVM</sequence>
<dbReference type="PANTHER" id="PTHR35617:SF3">
    <property type="entry name" value="CORE-BINDING (CB) DOMAIN-CONTAINING PROTEIN"/>
    <property type="match status" value="1"/>
</dbReference>
<dbReference type="SUPFAM" id="SSF47823">
    <property type="entry name" value="lambda integrase-like, N-terminal domain"/>
    <property type="match status" value="1"/>
</dbReference>
<dbReference type="InterPro" id="IPR043502">
    <property type="entry name" value="DNA/RNA_pol_sf"/>
</dbReference>
<feature type="region of interest" description="Disordered" evidence="2">
    <location>
        <begin position="33"/>
        <end position="100"/>
    </location>
</feature>
<evidence type="ECO:0000256" key="1">
    <source>
        <dbReference type="ARBA" id="ARBA00023125"/>
    </source>
</evidence>
<evidence type="ECO:0000313" key="3">
    <source>
        <dbReference type="EMBL" id="CAB0041844.1"/>
    </source>
</evidence>
<keyword evidence="4" id="KW-1185">Reference proteome</keyword>
<proteinExistence type="predicted"/>
<gene>
    <name evidence="3" type="ORF">TBRA_LOCUS13493</name>
</gene>
<dbReference type="EMBL" id="CADCXV010001136">
    <property type="protein sequence ID" value="CAB0041844.1"/>
    <property type="molecule type" value="Genomic_DNA"/>
</dbReference>
<dbReference type="InterPro" id="IPR010998">
    <property type="entry name" value="Integrase_recombinase_N"/>
</dbReference>
<dbReference type="GO" id="GO:0003677">
    <property type="term" value="F:DNA binding"/>
    <property type="evidence" value="ECO:0007669"/>
    <property type="project" value="UniProtKB-KW"/>
</dbReference>
<dbReference type="SUPFAM" id="SSF56672">
    <property type="entry name" value="DNA/RNA polymerases"/>
    <property type="match status" value="1"/>
</dbReference>